<dbReference type="InterPro" id="IPR044820">
    <property type="entry name" value="AGD14-like"/>
</dbReference>
<dbReference type="GO" id="GO:0005096">
    <property type="term" value="F:GTPase activator activity"/>
    <property type="evidence" value="ECO:0007669"/>
    <property type="project" value="InterPro"/>
</dbReference>
<feature type="region of interest" description="Disordered" evidence="2">
    <location>
        <begin position="139"/>
        <end position="193"/>
    </location>
</feature>
<dbReference type="InterPro" id="IPR001164">
    <property type="entry name" value="ArfGAP_dom"/>
</dbReference>
<dbReference type="PRINTS" id="PR00405">
    <property type="entry name" value="REVINTRACTNG"/>
</dbReference>
<dbReference type="GeneID" id="39978498"/>
<dbReference type="OrthoDB" id="6036at2759"/>
<keyword evidence="1" id="KW-0863">Zinc-finger</keyword>
<evidence type="ECO:0000313" key="5">
    <source>
        <dbReference type="Proteomes" id="UP000186176"/>
    </source>
</evidence>
<dbReference type="Proteomes" id="UP000186176">
    <property type="component" value="Unassembled WGS sequence"/>
</dbReference>
<dbReference type="Pfam" id="PF01412">
    <property type="entry name" value="ArfGap"/>
    <property type="match status" value="1"/>
</dbReference>
<comment type="caution">
    <text evidence="4">The sequence shown here is derived from an EMBL/GenBank/DDBJ whole genome shotgun (WGS) entry which is preliminary data.</text>
</comment>
<keyword evidence="1" id="KW-0479">Metal-binding</keyword>
<keyword evidence="1" id="KW-0862">Zinc</keyword>
<dbReference type="EMBL" id="LRBP01000030">
    <property type="protein sequence ID" value="OII71232.1"/>
    <property type="molecule type" value="Genomic_DNA"/>
</dbReference>
<organism evidence="4 5">
    <name type="scientific">Cryptosporidium ubiquitum</name>
    <dbReference type="NCBI Taxonomy" id="857276"/>
    <lineage>
        <taxon>Eukaryota</taxon>
        <taxon>Sar</taxon>
        <taxon>Alveolata</taxon>
        <taxon>Apicomplexa</taxon>
        <taxon>Conoidasida</taxon>
        <taxon>Coccidia</taxon>
        <taxon>Eucoccidiorida</taxon>
        <taxon>Eimeriorina</taxon>
        <taxon>Cryptosporidiidae</taxon>
        <taxon>Cryptosporidium</taxon>
    </lineage>
</organism>
<proteinExistence type="predicted"/>
<dbReference type="AlphaFoldDB" id="A0A1J4MAH5"/>
<evidence type="ECO:0000256" key="1">
    <source>
        <dbReference type="PROSITE-ProRule" id="PRU00288"/>
    </source>
</evidence>
<dbReference type="SMART" id="SM00105">
    <property type="entry name" value="ArfGap"/>
    <property type="match status" value="1"/>
</dbReference>
<dbReference type="VEuPathDB" id="CryptoDB:cubi_01707"/>
<accession>A0A1J4MAH5</accession>
<dbReference type="InterPro" id="IPR038508">
    <property type="entry name" value="ArfGAP_dom_sf"/>
</dbReference>
<reference evidence="4 5" key="1">
    <citation type="submission" date="2016-10" db="EMBL/GenBank/DDBJ databases">
        <title>Reductive evolution of mitochondrial metabolism and differential evolution of invasion-related proteins in Cryptosporidium.</title>
        <authorList>
            <person name="Liu S."/>
            <person name="Roellig D.M."/>
            <person name="Guo Y."/>
            <person name="Li N."/>
            <person name="Frace M.A."/>
            <person name="Tang K."/>
            <person name="Zhang L."/>
            <person name="Feng Y."/>
            <person name="Xiao L."/>
        </authorList>
    </citation>
    <scope>NUCLEOTIDE SEQUENCE [LARGE SCALE GENOMIC DNA]</scope>
    <source>
        <strain evidence="4">39726</strain>
    </source>
</reference>
<protein>
    <submittedName>
        <fullName evidence="4">ARF GTPase activating protein</fullName>
    </submittedName>
</protein>
<dbReference type="PROSITE" id="PS50115">
    <property type="entry name" value="ARFGAP"/>
    <property type="match status" value="1"/>
</dbReference>
<evidence type="ECO:0000259" key="3">
    <source>
        <dbReference type="PROSITE" id="PS50115"/>
    </source>
</evidence>
<keyword evidence="5" id="KW-1185">Reference proteome</keyword>
<name>A0A1J4MAH5_9CRYT</name>
<dbReference type="PANTHER" id="PTHR46085">
    <property type="entry name" value="ARFGAP/RECO-RELATED"/>
    <property type="match status" value="1"/>
</dbReference>
<evidence type="ECO:0000313" key="4">
    <source>
        <dbReference type="EMBL" id="OII71232.1"/>
    </source>
</evidence>
<dbReference type="SUPFAM" id="SSF57863">
    <property type="entry name" value="ArfGap/RecO-like zinc finger"/>
    <property type="match status" value="1"/>
</dbReference>
<feature type="compositionally biased region" description="Low complexity" evidence="2">
    <location>
        <begin position="139"/>
        <end position="149"/>
    </location>
</feature>
<sequence length="199" mass="23353">MSCILDETKLLERLRSFQKSCIENRRCANCNEIGPNYVCIDFGTFVCSICSGIHREFNHKVKGISLSKWTLDEIKFICNHGNKKDYLTFLENGNITSLKPPPNSNNHLVLKEFIKNKYIDRIWVNQSLYNLYYNNNNNDNNNNTSNQNSFTKKPTSNSNNNHHFFHPNDGIQYKYKQNNNPNQNNKKDFIDRNPFSFIN</sequence>
<feature type="domain" description="Arf-GAP" evidence="3">
    <location>
        <begin position="8"/>
        <end position="124"/>
    </location>
</feature>
<dbReference type="InterPro" id="IPR037278">
    <property type="entry name" value="ARFGAP/RecO"/>
</dbReference>
<dbReference type="RefSeq" id="XP_028873103.1">
    <property type="nucleotide sequence ID" value="XM_029018719.1"/>
</dbReference>
<dbReference type="CDD" id="cd08838">
    <property type="entry name" value="ArfGap_AGFG"/>
    <property type="match status" value="1"/>
</dbReference>
<dbReference type="GO" id="GO:0008270">
    <property type="term" value="F:zinc ion binding"/>
    <property type="evidence" value="ECO:0007669"/>
    <property type="project" value="UniProtKB-KW"/>
</dbReference>
<feature type="compositionally biased region" description="Low complexity" evidence="2">
    <location>
        <begin position="172"/>
        <end position="184"/>
    </location>
</feature>
<gene>
    <name evidence="4" type="ORF">cubi_01707</name>
</gene>
<evidence type="ECO:0000256" key="2">
    <source>
        <dbReference type="SAM" id="MobiDB-lite"/>
    </source>
</evidence>
<dbReference type="Gene3D" id="1.10.220.150">
    <property type="entry name" value="Arf GTPase activating protein"/>
    <property type="match status" value="1"/>
</dbReference>